<sequence length="77" mass="8027">MGTSGHPHMVIGVINVRGQRTASRWCLLRSRLLFLCCPAWSSVACGGHGAVSGYGGDGVILGGQRLEGTGRRAAMCI</sequence>
<evidence type="ECO:0000313" key="2">
    <source>
        <dbReference type="EMBL" id="PNR53426.1"/>
    </source>
</evidence>
<protein>
    <recommendedName>
        <fullName evidence="5">Secreted protein</fullName>
    </recommendedName>
</protein>
<dbReference type="EnsemblPlants" id="Pp3c5_1720V3.2">
    <property type="protein sequence ID" value="PAC:32954135.CDS.1"/>
    <property type="gene ID" value="Pp3c5_1720"/>
</dbReference>
<reference evidence="2 4" key="1">
    <citation type="journal article" date="2008" name="Science">
        <title>The Physcomitrella genome reveals evolutionary insights into the conquest of land by plants.</title>
        <authorList>
            <person name="Rensing S."/>
            <person name="Lang D."/>
            <person name="Zimmer A."/>
            <person name="Terry A."/>
            <person name="Salamov A."/>
            <person name="Shapiro H."/>
            <person name="Nishiyama T."/>
            <person name="Perroud P.-F."/>
            <person name="Lindquist E."/>
            <person name="Kamisugi Y."/>
            <person name="Tanahashi T."/>
            <person name="Sakakibara K."/>
            <person name="Fujita T."/>
            <person name="Oishi K."/>
            <person name="Shin-I T."/>
            <person name="Kuroki Y."/>
            <person name="Toyoda A."/>
            <person name="Suzuki Y."/>
            <person name="Hashimoto A."/>
            <person name="Yamaguchi K."/>
            <person name="Sugano A."/>
            <person name="Kohara Y."/>
            <person name="Fujiyama A."/>
            <person name="Anterola A."/>
            <person name="Aoki S."/>
            <person name="Ashton N."/>
            <person name="Barbazuk W.B."/>
            <person name="Barker E."/>
            <person name="Bennetzen J."/>
            <person name="Bezanilla M."/>
            <person name="Blankenship R."/>
            <person name="Cho S.H."/>
            <person name="Dutcher S."/>
            <person name="Estelle M."/>
            <person name="Fawcett J.A."/>
            <person name="Gundlach H."/>
            <person name="Hanada K."/>
            <person name="Heyl A."/>
            <person name="Hicks K.A."/>
            <person name="Hugh J."/>
            <person name="Lohr M."/>
            <person name="Mayer K."/>
            <person name="Melkozernov A."/>
            <person name="Murata T."/>
            <person name="Nelson D."/>
            <person name="Pils B."/>
            <person name="Prigge M."/>
            <person name="Reiss B."/>
            <person name="Renner T."/>
            <person name="Rombauts S."/>
            <person name="Rushton P."/>
            <person name="Sanderfoot A."/>
            <person name="Schween G."/>
            <person name="Shiu S.-H."/>
            <person name="Stueber K."/>
            <person name="Theodoulou F.L."/>
            <person name="Tu H."/>
            <person name="Van de Peer Y."/>
            <person name="Verrier P.J."/>
            <person name="Waters E."/>
            <person name="Wood A."/>
            <person name="Yang L."/>
            <person name="Cove D."/>
            <person name="Cuming A."/>
            <person name="Hasebe M."/>
            <person name="Lucas S."/>
            <person name="Mishler D.B."/>
            <person name="Reski R."/>
            <person name="Grigoriev I."/>
            <person name="Quatrano R.S."/>
            <person name="Boore J.L."/>
        </authorList>
    </citation>
    <scope>NUCLEOTIDE SEQUENCE [LARGE SCALE GENOMIC DNA]</scope>
    <source>
        <strain evidence="3 4">cv. Gransden 2004</strain>
    </source>
</reference>
<proteinExistence type="predicted"/>
<name>A0A2K1KI06_PHYPA</name>
<dbReference type="InParanoid" id="A0A2K1KI06"/>
<dbReference type="EMBL" id="ABEU02000005">
    <property type="protein sequence ID" value="PNR53426.1"/>
    <property type="molecule type" value="Genomic_DNA"/>
</dbReference>
<accession>A0A2K1KI06</accession>
<evidence type="ECO:0000313" key="3">
    <source>
        <dbReference type="EnsemblPlants" id="PAC:32954134.CDS.1"/>
    </source>
</evidence>
<dbReference type="Gramene" id="Pp3c5_1720V3.1">
    <property type="protein sequence ID" value="PAC:32954134.CDS.1"/>
    <property type="gene ID" value="Pp3c5_1720"/>
</dbReference>
<reference evidence="2 4" key="2">
    <citation type="journal article" date="2018" name="Plant J.">
        <title>The Physcomitrella patens chromosome-scale assembly reveals moss genome structure and evolution.</title>
        <authorList>
            <person name="Lang D."/>
            <person name="Ullrich K.K."/>
            <person name="Murat F."/>
            <person name="Fuchs J."/>
            <person name="Jenkins J."/>
            <person name="Haas F.B."/>
            <person name="Piednoel M."/>
            <person name="Gundlach H."/>
            <person name="Van Bel M."/>
            <person name="Meyberg R."/>
            <person name="Vives C."/>
            <person name="Morata J."/>
            <person name="Symeonidi A."/>
            <person name="Hiss M."/>
            <person name="Muchero W."/>
            <person name="Kamisugi Y."/>
            <person name="Saleh O."/>
            <person name="Blanc G."/>
            <person name="Decker E.L."/>
            <person name="van Gessel N."/>
            <person name="Grimwood J."/>
            <person name="Hayes R.D."/>
            <person name="Graham S.W."/>
            <person name="Gunter L.E."/>
            <person name="McDaniel S.F."/>
            <person name="Hoernstein S.N.W."/>
            <person name="Larsson A."/>
            <person name="Li F.W."/>
            <person name="Perroud P.F."/>
            <person name="Phillips J."/>
            <person name="Ranjan P."/>
            <person name="Rokshar D.S."/>
            <person name="Rothfels C.J."/>
            <person name="Schneider L."/>
            <person name="Shu S."/>
            <person name="Stevenson D.W."/>
            <person name="Thummler F."/>
            <person name="Tillich M."/>
            <person name="Villarreal Aguilar J.C."/>
            <person name="Widiez T."/>
            <person name="Wong G.K."/>
            <person name="Wymore A."/>
            <person name="Zhang Y."/>
            <person name="Zimmer A.D."/>
            <person name="Quatrano R.S."/>
            <person name="Mayer K.F.X."/>
            <person name="Goodstein D."/>
            <person name="Casacuberta J.M."/>
            <person name="Vandepoele K."/>
            <person name="Reski R."/>
            <person name="Cuming A.C."/>
            <person name="Tuskan G.A."/>
            <person name="Maumus F."/>
            <person name="Salse J."/>
            <person name="Schmutz J."/>
            <person name="Rensing S.A."/>
        </authorList>
    </citation>
    <scope>NUCLEOTIDE SEQUENCE [LARGE SCALE GENOMIC DNA]</scope>
    <source>
        <strain evidence="3 4">cv. Gransden 2004</strain>
    </source>
</reference>
<dbReference type="Proteomes" id="UP000006727">
    <property type="component" value="Chromosome 5"/>
</dbReference>
<evidence type="ECO:0000256" key="1">
    <source>
        <dbReference type="SAM" id="SignalP"/>
    </source>
</evidence>
<dbReference type="PaxDb" id="3218-PP1S72_75V6.1"/>
<reference evidence="3" key="3">
    <citation type="submission" date="2020-12" db="UniProtKB">
        <authorList>
            <consortium name="EnsemblPlants"/>
        </authorList>
    </citation>
    <scope>IDENTIFICATION</scope>
</reference>
<evidence type="ECO:0008006" key="5">
    <source>
        <dbReference type="Google" id="ProtNLM"/>
    </source>
</evidence>
<feature type="chain" id="PRO_5036043027" description="Secreted protein" evidence="1">
    <location>
        <begin position="42"/>
        <end position="77"/>
    </location>
</feature>
<organism evidence="2">
    <name type="scientific">Physcomitrium patens</name>
    <name type="common">Spreading-leaved earth moss</name>
    <name type="synonym">Physcomitrella patens</name>
    <dbReference type="NCBI Taxonomy" id="3218"/>
    <lineage>
        <taxon>Eukaryota</taxon>
        <taxon>Viridiplantae</taxon>
        <taxon>Streptophyta</taxon>
        <taxon>Embryophyta</taxon>
        <taxon>Bryophyta</taxon>
        <taxon>Bryophytina</taxon>
        <taxon>Bryopsida</taxon>
        <taxon>Funariidae</taxon>
        <taxon>Funariales</taxon>
        <taxon>Funariaceae</taxon>
        <taxon>Physcomitrium</taxon>
    </lineage>
</organism>
<dbReference type="AlphaFoldDB" id="A0A2K1KI06"/>
<keyword evidence="4" id="KW-1185">Reference proteome</keyword>
<feature type="signal peptide" evidence="1">
    <location>
        <begin position="1"/>
        <end position="41"/>
    </location>
</feature>
<dbReference type="Gramene" id="Pp3c5_1720V3.2">
    <property type="protein sequence ID" value="PAC:32954135.CDS.1"/>
    <property type="gene ID" value="Pp3c5_1720"/>
</dbReference>
<keyword evidence="1" id="KW-0732">Signal</keyword>
<evidence type="ECO:0000313" key="4">
    <source>
        <dbReference type="Proteomes" id="UP000006727"/>
    </source>
</evidence>
<gene>
    <name evidence="2" type="ORF">PHYPA_007101</name>
</gene>
<dbReference type="EnsemblPlants" id="Pp3c5_1720V3.1">
    <property type="protein sequence ID" value="PAC:32954134.CDS.1"/>
    <property type="gene ID" value="Pp3c5_1720"/>
</dbReference>